<organism evidence="2 3">
    <name type="scientific">Pholiota conissans</name>
    <dbReference type="NCBI Taxonomy" id="109636"/>
    <lineage>
        <taxon>Eukaryota</taxon>
        <taxon>Fungi</taxon>
        <taxon>Dikarya</taxon>
        <taxon>Basidiomycota</taxon>
        <taxon>Agaricomycotina</taxon>
        <taxon>Agaricomycetes</taxon>
        <taxon>Agaricomycetidae</taxon>
        <taxon>Agaricales</taxon>
        <taxon>Agaricineae</taxon>
        <taxon>Strophariaceae</taxon>
        <taxon>Pholiota</taxon>
    </lineage>
</organism>
<reference evidence="2" key="1">
    <citation type="submission" date="2020-11" db="EMBL/GenBank/DDBJ databases">
        <authorList>
            <consortium name="DOE Joint Genome Institute"/>
            <person name="Ahrendt S."/>
            <person name="Riley R."/>
            <person name="Andreopoulos W."/>
            <person name="Labutti K."/>
            <person name="Pangilinan J."/>
            <person name="Ruiz-Duenas F.J."/>
            <person name="Barrasa J.M."/>
            <person name="Sanchez-Garcia M."/>
            <person name="Camarero S."/>
            <person name="Miyauchi S."/>
            <person name="Serrano A."/>
            <person name="Linde D."/>
            <person name="Babiker R."/>
            <person name="Drula E."/>
            <person name="Ayuso-Fernandez I."/>
            <person name="Pacheco R."/>
            <person name="Padilla G."/>
            <person name="Ferreira P."/>
            <person name="Barriuso J."/>
            <person name="Kellner H."/>
            <person name="Castanera R."/>
            <person name="Alfaro M."/>
            <person name="Ramirez L."/>
            <person name="Pisabarro A.G."/>
            <person name="Kuo A."/>
            <person name="Tritt A."/>
            <person name="Lipzen A."/>
            <person name="He G."/>
            <person name="Yan M."/>
            <person name="Ng V."/>
            <person name="Cullen D."/>
            <person name="Martin F."/>
            <person name="Rosso M.-N."/>
            <person name="Henrissat B."/>
            <person name="Hibbett D."/>
            <person name="Martinez A.T."/>
            <person name="Grigoriev I.V."/>
        </authorList>
    </citation>
    <scope>NUCLEOTIDE SEQUENCE</scope>
    <source>
        <strain evidence="2">CIRM-BRFM 674</strain>
    </source>
</reference>
<accession>A0A9P5ZDZ9</accession>
<sequence length="672" mass="75465">MDSNNNGSDNPHDHPTAAAFAQAVNQLNLPPIVQTSYPPLVPSTLPSAASPFVQAVNQSNLPTVAQISYPHFVPSTFPPPASSIAPHGGNHPTTGQQQPPTATTSTPPGVLPSQSMPITTPSAMPNPTQPPSAVDYYRNIATQLQAMVLLEWSPRSMTPEEILEYRLATQRRIERIQVLESQQARVGVNADALIEQALFVARVDYRLRFFRTFRINDLPSEIFTNILRLFCWSAPNPAENIKARKTVTWTCRHWRAMALADHTLWNAIAFTDFPKFERSAAWLERSGNAVVDIRISDTSAKPWTLDVARVVIQIIFTKLSNLRILVIMLQDWDPILYIIDAFRVVKEQNIPMVLERFEVHRMGATYIQIGRGYEPEYYSRFIPLFGGAEVRTLNHVTMNAIHIDWAGSYIKNLTTLDMRRVPLERVPSLQDFRKLLEDSPTMNKLVLDGAGPSPRVVGAEDLPAIELPMLRSLALGDFNSQYATYAASQFTCINVLDLTLMNVIRDDFSPFWTLLTGRLPALRALTLYGADLFNNSVATRLVFLRFLKSIPKLAFLRISTVTTHMLELFLFDTERLQPVALTAQGADPTAHPACPELRILEYHTVDPNYIARWVATRTRMGLPIRKIYVEHSKYKEMTAAHKQRMVAAMGGMGTIQSLFGTGRPVEELELLI</sequence>
<feature type="region of interest" description="Disordered" evidence="1">
    <location>
        <begin position="78"/>
        <end position="130"/>
    </location>
</feature>
<dbReference type="InterPro" id="IPR036047">
    <property type="entry name" value="F-box-like_dom_sf"/>
</dbReference>
<keyword evidence="3" id="KW-1185">Reference proteome</keyword>
<dbReference type="AlphaFoldDB" id="A0A9P5ZDZ9"/>
<comment type="caution">
    <text evidence="2">The sequence shown here is derived from an EMBL/GenBank/DDBJ whole genome shotgun (WGS) entry which is preliminary data.</text>
</comment>
<dbReference type="Gene3D" id="3.80.10.10">
    <property type="entry name" value="Ribonuclease Inhibitor"/>
    <property type="match status" value="1"/>
</dbReference>
<evidence type="ECO:0000313" key="2">
    <source>
        <dbReference type="EMBL" id="KAF9486318.1"/>
    </source>
</evidence>
<feature type="compositionally biased region" description="Low complexity" evidence="1">
    <location>
        <begin position="92"/>
        <end position="108"/>
    </location>
</feature>
<gene>
    <name evidence="2" type="ORF">BDN70DRAFT_1648</name>
</gene>
<dbReference type="InterPro" id="IPR032675">
    <property type="entry name" value="LRR_dom_sf"/>
</dbReference>
<dbReference type="EMBL" id="MU155130">
    <property type="protein sequence ID" value="KAF9486318.1"/>
    <property type="molecule type" value="Genomic_DNA"/>
</dbReference>
<dbReference type="Proteomes" id="UP000807469">
    <property type="component" value="Unassembled WGS sequence"/>
</dbReference>
<dbReference type="OrthoDB" id="3226575at2759"/>
<proteinExistence type="predicted"/>
<name>A0A9P5ZDZ9_9AGAR</name>
<dbReference type="SUPFAM" id="SSF81383">
    <property type="entry name" value="F-box domain"/>
    <property type="match status" value="1"/>
</dbReference>
<evidence type="ECO:0000313" key="3">
    <source>
        <dbReference type="Proteomes" id="UP000807469"/>
    </source>
</evidence>
<dbReference type="SUPFAM" id="SSF52047">
    <property type="entry name" value="RNI-like"/>
    <property type="match status" value="1"/>
</dbReference>
<feature type="compositionally biased region" description="Polar residues" evidence="1">
    <location>
        <begin position="112"/>
        <end position="126"/>
    </location>
</feature>
<evidence type="ECO:0008006" key="4">
    <source>
        <dbReference type="Google" id="ProtNLM"/>
    </source>
</evidence>
<protein>
    <recommendedName>
        <fullName evidence="4">F-box domain-containing protein</fullName>
    </recommendedName>
</protein>
<evidence type="ECO:0000256" key="1">
    <source>
        <dbReference type="SAM" id="MobiDB-lite"/>
    </source>
</evidence>